<dbReference type="Proteomes" id="UP001154078">
    <property type="component" value="Chromosome 4"/>
</dbReference>
<keyword evidence="4" id="KW-1185">Reference proteome</keyword>
<feature type="compositionally biased region" description="Basic and acidic residues" evidence="1">
    <location>
        <begin position="389"/>
        <end position="402"/>
    </location>
</feature>
<evidence type="ECO:0000256" key="1">
    <source>
        <dbReference type="SAM" id="MobiDB-lite"/>
    </source>
</evidence>
<dbReference type="PANTHER" id="PTHR31532">
    <property type="entry name" value="BIORIENTATION OF CHROMOSOMES IN CELL DIVISION 1 FAMILY MEMBER"/>
    <property type="match status" value="1"/>
</dbReference>
<feature type="compositionally biased region" description="Basic residues" evidence="1">
    <location>
        <begin position="869"/>
        <end position="879"/>
    </location>
</feature>
<dbReference type="OrthoDB" id="7605699at2759"/>
<feature type="compositionally biased region" description="Polar residues" evidence="1">
    <location>
        <begin position="215"/>
        <end position="250"/>
    </location>
</feature>
<evidence type="ECO:0000313" key="3">
    <source>
        <dbReference type="EMBL" id="CAH0554399.1"/>
    </source>
</evidence>
<dbReference type="AlphaFoldDB" id="A0A9P0B3W3"/>
<name>A0A9P0B3W3_BRAAE</name>
<dbReference type="PANTHER" id="PTHR31532:SF10">
    <property type="entry name" value="BIORIENTATION OF CHROMOSOMES IN CELL DIVISION PROTEIN 1-LIKE 1"/>
    <property type="match status" value="1"/>
</dbReference>
<feature type="compositionally biased region" description="Polar residues" evidence="1">
    <location>
        <begin position="465"/>
        <end position="476"/>
    </location>
</feature>
<feature type="domain" description="BOD1/SHG1" evidence="2">
    <location>
        <begin position="18"/>
        <end position="114"/>
    </location>
</feature>
<protein>
    <recommendedName>
        <fullName evidence="2">BOD1/SHG1 domain-containing protein</fullName>
    </recommendedName>
</protein>
<feature type="compositionally biased region" description="Basic and acidic residues" evidence="1">
    <location>
        <begin position="282"/>
        <end position="317"/>
    </location>
</feature>
<feature type="compositionally biased region" description="Basic and acidic residues" evidence="1">
    <location>
        <begin position="336"/>
        <end position="347"/>
    </location>
</feature>
<evidence type="ECO:0000259" key="2">
    <source>
        <dbReference type="Pfam" id="PF05205"/>
    </source>
</evidence>
<evidence type="ECO:0000313" key="4">
    <source>
        <dbReference type="Proteomes" id="UP001154078"/>
    </source>
</evidence>
<sequence>MEVVRNSFMPGDPRLIDQIVYELKSQGIFDQFRKECISDVDTKPAYQNLRQRVEGSVSSFLKQQKWRPDMNKNQVREMLRKSIHESGYLETGVERIVDQVVNPKINSVFLPQVEDVVYRFLGIERPDKDNKKGPLKIITQNDLLPTDLEAVSPESTHNDKKDDSNLDDSINLDESKVEEDESPPFEPLDEQSSYVPQEENSVDSHMSGFSGLASHDSNNSVEMKNTECSNQDSHISHNSSESRLSIVTSEDNTKMEICEETNQSKSATIAESNPSVTEADSNNDRKLDEKSSKHRSDDKKRSSEKYSSRDKDKERKHSTSSGSNKDKPRHSSSSSSRDKDKDKKDYKSSSSKSASKDKDKDKSRSSSSGNRHGSSKDKSTSKSSSSSSNKDKDSSRDKDKSKSSSSTHRSKSSSSSDKYKKHSSSSSSKKDKDKDRKKETKKDDHYSSREKKSDRRSTDRDSNDGQSSKQGNNSCGEQQSSQSQKSSQESSKSTNGNGSGESGNSDGLESKTVNLSEIVVPPKVKLYKPKFASNFQEARRLMKIRKKLAKLEKQQQLGLASFEAIEIKTKPSPEKVELEEEVLKSSTISQESFEALEARLLQEMSNIDYNTYESPDDDDYERFSLKDTNIVEDTIVREVIIKEPEVIQSEETLKIDEPELQTPAEPETPKINDVPEVEAPTVPETPNREETLTDDLPIEESEKATPLKTLTVPLSDCLLLKNKNIQSQDECLYLEPPTQSELSAIDLLHKRIQRIEDDILRRSSKVDKTVDAMNRKRKIPAKNQQKKMNESLQKRMACSKVNNNKVKSTEIPTNNNFPLPLSPSDSESNEKKEELSEVPLKRRRRSGQKSNQRYSSDDLYKPRPIFASTRRRGAQPKGE</sequence>
<feature type="compositionally biased region" description="Polar residues" evidence="1">
    <location>
        <begin position="260"/>
        <end position="280"/>
    </location>
</feature>
<dbReference type="GO" id="GO:0031297">
    <property type="term" value="P:replication fork processing"/>
    <property type="evidence" value="ECO:0007669"/>
    <property type="project" value="TreeGrafter"/>
</dbReference>
<dbReference type="InterPro" id="IPR055264">
    <property type="entry name" value="BOD1/SHG1_dom"/>
</dbReference>
<feature type="compositionally biased region" description="Polar residues" evidence="1">
    <location>
        <begin position="190"/>
        <end position="199"/>
    </location>
</feature>
<dbReference type="Pfam" id="PF05205">
    <property type="entry name" value="COMPASS-Shg1"/>
    <property type="match status" value="1"/>
</dbReference>
<feature type="compositionally biased region" description="Polar residues" evidence="1">
    <location>
        <begin position="800"/>
        <end position="817"/>
    </location>
</feature>
<dbReference type="EMBL" id="OV121135">
    <property type="protein sequence ID" value="CAH0554399.1"/>
    <property type="molecule type" value="Genomic_DNA"/>
</dbReference>
<feature type="compositionally biased region" description="Acidic residues" evidence="1">
    <location>
        <begin position="176"/>
        <end position="189"/>
    </location>
</feature>
<gene>
    <name evidence="3" type="ORF">MELIAE_LOCUS5999</name>
</gene>
<organism evidence="3 4">
    <name type="scientific">Brassicogethes aeneus</name>
    <name type="common">Rape pollen beetle</name>
    <name type="synonym">Meligethes aeneus</name>
    <dbReference type="NCBI Taxonomy" id="1431903"/>
    <lineage>
        <taxon>Eukaryota</taxon>
        <taxon>Metazoa</taxon>
        <taxon>Ecdysozoa</taxon>
        <taxon>Arthropoda</taxon>
        <taxon>Hexapoda</taxon>
        <taxon>Insecta</taxon>
        <taxon>Pterygota</taxon>
        <taxon>Neoptera</taxon>
        <taxon>Endopterygota</taxon>
        <taxon>Coleoptera</taxon>
        <taxon>Polyphaga</taxon>
        <taxon>Cucujiformia</taxon>
        <taxon>Nitidulidae</taxon>
        <taxon>Meligethinae</taxon>
        <taxon>Brassicogethes</taxon>
    </lineage>
</organism>
<feature type="region of interest" description="Disordered" evidence="1">
    <location>
        <begin position="657"/>
        <end position="691"/>
    </location>
</feature>
<feature type="compositionally biased region" description="Low complexity" evidence="1">
    <location>
        <begin position="477"/>
        <end position="507"/>
    </location>
</feature>
<proteinExistence type="predicted"/>
<feature type="region of interest" description="Disordered" evidence="1">
    <location>
        <begin position="774"/>
        <end position="879"/>
    </location>
</feature>
<reference evidence="3" key="1">
    <citation type="submission" date="2021-12" db="EMBL/GenBank/DDBJ databases">
        <authorList>
            <person name="King R."/>
        </authorList>
    </citation>
    <scope>NUCLEOTIDE SEQUENCE</scope>
</reference>
<accession>A0A9P0B3W3</accession>
<dbReference type="GO" id="GO:0048188">
    <property type="term" value="C:Set1C/COMPASS complex"/>
    <property type="evidence" value="ECO:0007669"/>
    <property type="project" value="TreeGrafter"/>
</dbReference>
<feature type="compositionally biased region" description="Basic and acidic residues" evidence="1">
    <location>
        <begin position="354"/>
        <end position="364"/>
    </location>
</feature>
<feature type="compositionally biased region" description="Low complexity" evidence="1">
    <location>
        <begin position="403"/>
        <end position="416"/>
    </location>
</feature>
<feature type="compositionally biased region" description="Basic and acidic residues" evidence="1">
    <location>
        <begin position="428"/>
        <end position="463"/>
    </location>
</feature>
<feature type="region of interest" description="Disordered" evidence="1">
    <location>
        <begin position="175"/>
        <end position="513"/>
    </location>
</feature>